<keyword evidence="1" id="KW-0472">Membrane</keyword>
<evidence type="ECO:0000313" key="3">
    <source>
        <dbReference type="Proteomes" id="UP000006420"/>
    </source>
</evidence>
<dbReference type="GeneID" id="78083475"/>
<dbReference type="AlphaFoldDB" id="F8X3Q0"/>
<evidence type="ECO:0000256" key="1">
    <source>
        <dbReference type="SAM" id="Phobius"/>
    </source>
</evidence>
<feature type="transmembrane region" description="Helical" evidence="1">
    <location>
        <begin position="7"/>
        <end position="32"/>
    </location>
</feature>
<keyword evidence="3" id="KW-1185">Reference proteome</keyword>
<proteinExistence type="predicted"/>
<sequence>MKGIITFIVFCVVLTGGSAILFFIPMLLFILLEGSGATTATTPLELEWYWIVGIIIYFILSLKLIYKASKLLTNNIFEFFKID</sequence>
<dbReference type="HOGENOM" id="CLU_2537203_0_0_10"/>
<organism evidence="2 3">
    <name type="scientific">Dysgonomonas mossii DSM 22836</name>
    <dbReference type="NCBI Taxonomy" id="742767"/>
    <lineage>
        <taxon>Bacteria</taxon>
        <taxon>Pseudomonadati</taxon>
        <taxon>Bacteroidota</taxon>
        <taxon>Bacteroidia</taxon>
        <taxon>Bacteroidales</taxon>
        <taxon>Dysgonomonadaceae</taxon>
        <taxon>Dysgonomonas</taxon>
    </lineage>
</organism>
<name>F8X3Q0_9BACT</name>
<gene>
    <name evidence="2" type="ORF">HMPREF9456_02859</name>
</gene>
<evidence type="ECO:0000313" key="2">
    <source>
        <dbReference type="EMBL" id="EGK05360.1"/>
    </source>
</evidence>
<keyword evidence="1" id="KW-0812">Transmembrane</keyword>
<keyword evidence="1" id="KW-1133">Transmembrane helix</keyword>
<feature type="transmembrane region" description="Helical" evidence="1">
    <location>
        <begin position="48"/>
        <end position="66"/>
    </location>
</feature>
<accession>F8X3Q0</accession>
<dbReference type="RefSeq" id="WP_006844223.1">
    <property type="nucleotide sequence ID" value="NZ_AQWJ01000008.1"/>
</dbReference>
<dbReference type="EMBL" id="ADLW01000015">
    <property type="protein sequence ID" value="EGK05360.1"/>
    <property type="molecule type" value="Genomic_DNA"/>
</dbReference>
<reference evidence="2 3" key="1">
    <citation type="submission" date="2011-04" db="EMBL/GenBank/DDBJ databases">
        <title>The Genome Sequence of Dysgonomonas mossii DSM 22836.</title>
        <authorList>
            <consortium name="The Broad Institute Genome Sequencing Platform"/>
            <person name="Earl A."/>
            <person name="Ward D."/>
            <person name="Feldgarden M."/>
            <person name="Gevers D."/>
            <person name="Pudlo N."/>
            <person name="Martens E."/>
            <person name="Allen-Vercoe E."/>
            <person name="Young S.K."/>
            <person name="Zeng Q."/>
            <person name="Gargeya S."/>
            <person name="Fitzgerald M."/>
            <person name="Haas B."/>
            <person name="Abouelleil A."/>
            <person name="Alvarado L."/>
            <person name="Arachchi H.M."/>
            <person name="Berlin A."/>
            <person name="Brown A."/>
            <person name="Chapman S.B."/>
            <person name="Chen Z."/>
            <person name="Dunbar C."/>
            <person name="Freedman E."/>
            <person name="Gearin G."/>
            <person name="Gellesch M."/>
            <person name="Goldberg J."/>
            <person name="Griggs A."/>
            <person name="Gujja S."/>
            <person name="Heiman D."/>
            <person name="Howarth C."/>
            <person name="Larson L."/>
            <person name="Lui A."/>
            <person name="MacDonald P.J.P."/>
            <person name="Mehta T."/>
            <person name="Montmayeur A."/>
            <person name="Murphy C."/>
            <person name="Neiman D."/>
            <person name="Pearson M."/>
            <person name="Priest M."/>
            <person name="Roberts A."/>
            <person name="Saif S."/>
            <person name="Shea T."/>
            <person name="Shenoy N."/>
            <person name="Sisk P."/>
            <person name="Stolte C."/>
            <person name="Sykes S."/>
            <person name="Yandava C."/>
            <person name="Wortman J."/>
            <person name="Nusbaum C."/>
            <person name="Birren B."/>
        </authorList>
    </citation>
    <scope>NUCLEOTIDE SEQUENCE [LARGE SCALE GENOMIC DNA]</scope>
    <source>
        <strain evidence="2 3">DSM 22836</strain>
    </source>
</reference>
<comment type="caution">
    <text evidence="2">The sequence shown here is derived from an EMBL/GenBank/DDBJ whole genome shotgun (WGS) entry which is preliminary data.</text>
</comment>
<dbReference type="Proteomes" id="UP000006420">
    <property type="component" value="Unassembled WGS sequence"/>
</dbReference>
<protein>
    <submittedName>
        <fullName evidence="2">Uncharacterized protein</fullName>
    </submittedName>
</protein>